<accession>A0AA43BEC1</accession>
<protein>
    <submittedName>
        <fullName evidence="2">Uncharacterized protein</fullName>
    </submittedName>
</protein>
<feature type="signal peptide" evidence="1">
    <location>
        <begin position="1"/>
        <end position="23"/>
    </location>
</feature>
<name>A0AA43BEC1_SPHYA</name>
<gene>
    <name evidence="2" type="ORF">N5J77_29210</name>
</gene>
<keyword evidence="1" id="KW-0732">Signal</keyword>
<reference evidence="2" key="1">
    <citation type="submission" date="2022-09" db="EMBL/GenBank/DDBJ databases">
        <title>Intensive care unit water sources are persistently colonized with multi-drug resistant bacteria and are the site of extensive horizontal gene transfer of antibiotic resistance genes.</title>
        <authorList>
            <person name="Diorio-Toth L."/>
        </authorList>
    </citation>
    <scope>NUCLEOTIDE SEQUENCE</scope>
    <source>
        <strain evidence="2">GD03659</strain>
    </source>
</reference>
<dbReference type="RefSeq" id="WP_066212933.1">
    <property type="nucleotide sequence ID" value="NZ_DALYQB010000054.1"/>
</dbReference>
<evidence type="ECO:0000313" key="2">
    <source>
        <dbReference type="EMBL" id="MDH2135210.1"/>
    </source>
</evidence>
<proteinExistence type="predicted"/>
<evidence type="ECO:0000313" key="3">
    <source>
        <dbReference type="Proteomes" id="UP001162318"/>
    </source>
</evidence>
<organism evidence="2 3">
    <name type="scientific">Sphingobium yanoikuyae</name>
    <name type="common">Sphingomonas yanoikuyae</name>
    <dbReference type="NCBI Taxonomy" id="13690"/>
    <lineage>
        <taxon>Bacteria</taxon>
        <taxon>Pseudomonadati</taxon>
        <taxon>Pseudomonadota</taxon>
        <taxon>Alphaproteobacteria</taxon>
        <taxon>Sphingomonadales</taxon>
        <taxon>Sphingomonadaceae</taxon>
        <taxon>Sphingobium</taxon>
    </lineage>
</organism>
<dbReference type="Proteomes" id="UP001162318">
    <property type="component" value="Unassembled WGS sequence"/>
</dbReference>
<sequence length="117" mass="12430">MNRYLAATFAGIAAIVGMTNAQAATTMSGAGHYEWRIVNQRPGPRAPIVAPRRVWISSTPSEVQAAADRSEVAGHFEWRVTVSPGPRGTPVSRQVWVPTPTMMARAGGAAMTAEQGL</sequence>
<feature type="chain" id="PRO_5041315565" evidence="1">
    <location>
        <begin position="24"/>
        <end position="117"/>
    </location>
</feature>
<evidence type="ECO:0000256" key="1">
    <source>
        <dbReference type="SAM" id="SignalP"/>
    </source>
</evidence>
<comment type="caution">
    <text evidence="2">The sequence shown here is derived from an EMBL/GenBank/DDBJ whole genome shotgun (WGS) entry which is preliminary data.</text>
</comment>
<dbReference type="AlphaFoldDB" id="A0AA43BEC1"/>
<dbReference type="EMBL" id="JAOCKX010000095">
    <property type="protein sequence ID" value="MDH2135210.1"/>
    <property type="molecule type" value="Genomic_DNA"/>
</dbReference>